<organism evidence="3 4">
    <name type="scientific">Streptomyces clavifer</name>
    <dbReference type="NCBI Taxonomy" id="68188"/>
    <lineage>
        <taxon>Bacteria</taxon>
        <taxon>Bacillati</taxon>
        <taxon>Actinomycetota</taxon>
        <taxon>Actinomycetes</taxon>
        <taxon>Kitasatosporales</taxon>
        <taxon>Streptomycetaceae</taxon>
        <taxon>Streptomyces</taxon>
    </lineage>
</organism>
<dbReference type="Pfam" id="PF16884">
    <property type="entry name" value="ADH_N_2"/>
    <property type="match status" value="1"/>
</dbReference>
<dbReference type="GeneID" id="97343131"/>
<keyword evidence="4" id="KW-1185">Reference proteome</keyword>
<dbReference type="PANTHER" id="PTHR43205:SF7">
    <property type="entry name" value="PROSTAGLANDIN REDUCTASE 1"/>
    <property type="match status" value="1"/>
</dbReference>
<sequence length="339" mass="35636">MTTEEIPAKAKEVRLAARPDGALTLAAFEVVEVEVPEPAEGEVVVRTDYLQLTAVMQDLMKPEPNLPMPGYQVGETLWGGGVGTVVASNSPDLAVGDTVQNMGGFRAYTVGPAGEHWKLDPTAFPSPLHHLTQGVTAYHGIVDIAEVKDGDTVFVSGAAGGVGSLAGQIAKLQGAKRVIGAAGSKAKVEYLVNTLGYDAAFDYHDGPVVDRLRELAPDGIDVFFDTVGGEQFEAAVQAAAPNARFALCGALAGQVGESIGAFPRLDVMTSIVKQISIRPFSTYHTPEQIWAWNSAFAAWTAEGRFVLPQTLVEGGHDAAPQALIDLLGGKFTGNVVVKI</sequence>
<evidence type="ECO:0000313" key="3">
    <source>
        <dbReference type="EMBL" id="MBP2360782.1"/>
    </source>
</evidence>
<dbReference type="RefSeq" id="WP_056799380.1">
    <property type="nucleotide sequence ID" value="NZ_BMWJ01000008.1"/>
</dbReference>
<evidence type="ECO:0000256" key="1">
    <source>
        <dbReference type="ARBA" id="ARBA00023002"/>
    </source>
</evidence>
<dbReference type="InterPro" id="IPR013149">
    <property type="entry name" value="ADH-like_C"/>
</dbReference>
<reference evidence="3 4" key="1">
    <citation type="submission" date="2021-03" db="EMBL/GenBank/DDBJ databases">
        <title>Sequencing the genomes of 1000 actinobacteria strains.</title>
        <authorList>
            <person name="Klenk H.-P."/>
        </authorList>
    </citation>
    <scope>NUCLEOTIDE SEQUENCE [LARGE SCALE GENOMIC DNA]</scope>
    <source>
        <strain evidence="3 4">DSM 40843</strain>
    </source>
</reference>
<protein>
    <submittedName>
        <fullName evidence="3">NADPH-dependent curcumin reductase CurA</fullName>
    </submittedName>
</protein>
<dbReference type="InterPro" id="IPR045010">
    <property type="entry name" value="MDR_fam"/>
</dbReference>
<dbReference type="Pfam" id="PF00107">
    <property type="entry name" value="ADH_zinc_N"/>
    <property type="match status" value="1"/>
</dbReference>
<accession>A0ABS4VAB6</accession>
<dbReference type="PANTHER" id="PTHR43205">
    <property type="entry name" value="PROSTAGLANDIN REDUCTASE"/>
    <property type="match status" value="1"/>
</dbReference>
<dbReference type="CDD" id="cd05288">
    <property type="entry name" value="PGDH"/>
    <property type="match status" value="1"/>
</dbReference>
<dbReference type="SMART" id="SM00829">
    <property type="entry name" value="PKS_ER"/>
    <property type="match status" value="1"/>
</dbReference>
<keyword evidence="1" id="KW-0560">Oxidoreductase</keyword>
<dbReference type="SUPFAM" id="SSF50129">
    <property type="entry name" value="GroES-like"/>
    <property type="match status" value="1"/>
</dbReference>
<proteinExistence type="predicted"/>
<name>A0ABS4VAB6_9ACTN</name>
<dbReference type="Gene3D" id="3.40.50.720">
    <property type="entry name" value="NAD(P)-binding Rossmann-like Domain"/>
    <property type="match status" value="1"/>
</dbReference>
<comment type="caution">
    <text evidence="3">The sequence shown here is derived from an EMBL/GenBank/DDBJ whole genome shotgun (WGS) entry which is preliminary data.</text>
</comment>
<evidence type="ECO:0000313" key="4">
    <source>
        <dbReference type="Proteomes" id="UP001519311"/>
    </source>
</evidence>
<feature type="domain" description="Enoyl reductase (ER)" evidence="2">
    <location>
        <begin position="21"/>
        <end position="337"/>
    </location>
</feature>
<dbReference type="InterPro" id="IPR036291">
    <property type="entry name" value="NAD(P)-bd_dom_sf"/>
</dbReference>
<dbReference type="InterPro" id="IPR011032">
    <property type="entry name" value="GroES-like_sf"/>
</dbReference>
<dbReference type="Proteomes" id="UP001519311">
    <property type="component" value="Unassembled WGS sequence"/>
</dbReference>
<dbReference type="SUPFAM" id="SSF51735">
    <property type="entry name" value="NAD(P)-binding Rossmann-fold domains"/>
    <property type="match status" value="1"/>
</dbReference>
<gene>
    <name evidence="3" type="ORF">JOF59_003182</name>
</gene>
<evidence type="ECO:0000259" key="2">
    <source>
        <dbReference type="SMART" id="SM00829"/>
    </source>
</evidence>
<dbReference type="EMBL" id="JAGINS010000001">
    <property type="protein sequence ID" value="MBP2360782.1"/>
    <property type="molecule type" value="Genomic_DNA"/>
</dbReference>
<dbReference type="InterPro" id="IPR020843">
    <property type="entry name" value="ER"/>
</dbReference>
<dbReference type="InterPro" id="IPR041694">
    <property type="entry name" value="ADH_N_2"/>
</dbReference>
<dbReference type="Gene3D" id="3.90.180.10">
    <property type="entry name" value="Medium-chain alcohol dehydrogenases, catalytic domain"/>
    <property type="match status" value="1"/>
</dbReference>